<dbReference type="UniPathway" id="UPA00034">
    <property type="reaction ID" value="UER00027"/>
</dbReference>
<comment type="similarity">
    <text evidence="5">Belongs to the Orn/Lys/Arg decarboxylase class-II family. LysA subfamily.</text>
</comment>
<dbReference type="GO" id="GO:0030170">
    <property type="term" value="F:pyridoxal phosphate binding"/>
    <property type="evidence" value="ECO:0007669"/>
    <property type="project" value="UniProtKB-UniRule"/>
</dbReference>
<evidence type="ECO:0000256" key="8">
    <source>
        <dbReference type="RuleBase" id="RU003738"/>
    </source>
</evidence>
<dbReference type="PANTHER" id="PTHR43727:SF2">
    <property type="entry name" value="GROUP IV DECARBOXYLASE"/>
    <property type="match status" value="1"/>
</dbReference>
<feature type="binding site" evidence="5">
    <location>
        <position position="389"/>
    </location>
    <ligand>
        <name>substrate</name>
    </ligand>
</feature>
<evidence type="ECO:0000256" key="4">
    <source>
        <dbReference type="ARBA" id="ARBA00023239"/>
    </source>
</evidence>
<dbReference type="FunFam" id="3.20.20.10:FF:000003">
    <property type="entry name" value="Diaminopimelate decarboxylase"/>
    <property type="match status" value="1"/>
</dbReference>
<evidence type="ECO:0000259" key="9">
    <source>
        <dbReference type="Pfam" id="PF00278"/>
    </source>
</evidence>
<sequence length="432" mass="48504">MRLFGTMEVRDNNLYIGGVSCKNLKDEYGTPLYVIDEEFLRGRCKEYYNNFGVEKYGNKVAYAGKAFLTIAMCQIIKEEGLFLDVVSSGELYTALKANFPMNKIYFHGNNKTLDEIEMGIELGVGRFVVDNFYEMNNINEMAGKKGIKQSILLRITPGIEAHTHDYIKTGQVDSKFGFSMVNQEVYKAVEKAINLPNINLSGIHCHIGSQIFETTPYEEAVDVMFEILREIKDKYDYEINEVDLGGGFGIYYTKEDKPKETKEYCEAILKRAINKSKELGIKLPMLGIEPGRSIIGNAATLIYTIGAIKDIPGVRKYVSIDGGMNDNIRPALYEAKYECEIANNMNSEERELVTIAGKCCETGDIVIKDAYISKCKSGDILAIPSVGAYGYSMASNYNKITKPAVVLVKNGRTKLMCKRESFDDMLKNELNL</sequence>
<dbReference type="Gene3D" id="3.20.20.10">
    <property type="entry name" value="Alanine racemase"/>
    <property type="match status" value="1"/>
</dbReference>
<comment type="catalytic activity">
    <reaction evidence="5 8">
        <text>meso-2,6-diaminopimelate + H(+) = L-lysine + CO2</text>
        <dbReference type="Rhea" id="RHEA:15101"/>
        <dbReference type="ChEBI" id="CHEBI:15378"/>
        <dbReference type="ChEBI" id="CHEBI:16526"/>
        <dbReference type="ChEBI" id="CHEBI:32551"/>
        <dbReference type="ChEBI" id="CHEBI:57791"/>
        <dbReference type="EC" id="4.1.1.20"/>
    </reaction>
</comment>
<organism evidence="12 14">
    <name type="scientific">Clostridium cochlearium</name>
    <dbReference type="NCBI Taxonomy" id="1494"/>
    <lineage>
        <taxon>Bacteria</taxon>
        <taxon>Bacillati</taxon>
        <taxon>Bacillota</taxon>
        <taxon>Clostridia</taxon>
        <taxon>Eubacteriales</taxon>
        <taxon>Clostridiaceae</taxon>
        <taxon>Clostridium</taxon>
    </lineage>
</organism>
<evidence type="ECO:0000259" key="10">
    <source>
        <dbReference type="Pfam" id="PF02784"/>
    </source>
</evidence>
<dbReference type="Pfam" id="PF02784">
    <property type="entry name" value="Orn_Arg_deC_N"/>
    <property type="match status" value="1"/>
</dbReference>
<dbReference type="RefSeq" id="WP_089863378.1">
    <property type="nucleotide sequence ID" value="NZ_FNGL01000002.1"/>
</dbReference>
<feature type="binding site" evidence="5">
    <location>
        <position position="329"/>
    </location>
    <ligand>
        <name>substrate</name>
    </ligand>
</feature>
<feature type="active site" description="Proton donor" evidence="7">
    <location>
        <position position="360"/>
    </location>
</feature>
<dbReference type="InterPro" id="IPR022643">
    <property type="entry name" value="De-COase2_C"/>
</dbReference>
<dbReference type="HAMAP" id="MF_02120">
    <property type="entry name" value="LysA"/>
    <property type="match status" value="1"/>
</dbReference>
<evidence type="ECO:0000313" key="13">
    <source>
        <dbReference type="Proteomes" id="UP000198811"/>
    </source>
</evidence>
<feature type="domain" description="Orn/DAP/Arg decarboxylase 2 N-terminal" evidence="10">
    <location>
        <begin position="43"/>
        <end position="295"/>
    </location>
</feature>
<dbReference type="EMBL" id="UAWC01000004">
    <property type="protein sequence ID" value="SQB34018.1"/>
    <property type="molecule type" value="Genomic_DNA"/>
</dbReference>
<dbReference type="PANTHER" id="PTHR43727">
    <property type="entry name" value="DIAMINOPIMELATE DECARBOXYLASE"/>
    <property type="match status" value="1"/>
</dbReference>
<comment type="cofactor">
    <cofactor evidence="1 5 7 8">
        <name>pyridoxal 5'-phosphate</name>
        <dbReference type="ChEBI" id="CHEBI:597326"/>
    </cofactor>
</comment>
<feature type="binding site" evidence="5">
    <location>
        <position position="333"/>
    </location>
    <ligand>
        <name>substrate</name>
    </ligand>
</feature>
<evidence type="ECO:0000256" key="5">
    <source>
        <dbReference type="HAMAP-Rule" id="MF_02120"/>
    </source>
</evidence>
<dbReference type="CDD" id="cd06828">
    <property type="entry name" value="PLPDE_III_DapDC"/>
    <property type="match status" value="1"/>
</dbReference>
<evidence type="ECO:0000256" key="1">
    <source>
        <dbReference type="ARBA" id="ARBA00001933"/>
    </source>
</evidence>
<dbReference type="Pfam" id="PF00278">
    <property type="entry name" value="Orn_DAP_Arg_deC"/>
    <property type="match status" value="1"/>
</dbReference>
<dbReference type="SUPFAM" id="SSF50621">
    <property type="entry name" value="Alanine racemase C-terminal domain-like"/>
    <property type="match status" value="1"/>
</dbReference>
<dbReference type="SUPFAM" id="SSF51419">
    <property type="entry name" value="PLP-binding barrel"/>
    <property type="match status" value="1"/>
</dbReference>
<dbReference type="EC" id="4.1.1.20" evidence="5 6"/>
<keyword evidence="13" id="KW-1185">Reference proteome</keyword>
<dbReference type="GO" id="GO:0008836">
    <property type="term" value="F:diaminopimelate decarboxylase activity"/>
    <property type="evidence" value="ECO:0007669"/>
    <property type="project" value="UniProtKB-UniRule"/>
</dbReference>
<proteinExistence type="inferred from homology"/>
<dbReference type="STRING" id="1494.SAMN05216497_10250"/>
<feature type="binding site" evidence="5">
    <location>
        <position position="247"/>
    </location>
    <ligand>
        <name>pyridoxal 5'-phosphate</name>
        <dbReference type="ChEBI" id="CHEBI:597326"/>
    </ligand>
</feature>
<comment type="function">
    <text evidence="5">Specifically catalyzes the decarboxylation of meso-diaminopimelate (meso-DAP) to L-lysine.</text>
</comment>
<evidence type="ECO:0000313" key="12">
    <source>
        <dbReference type="EMBL" id="SQB34018.1"/>
    </source>
</evidence>
<keyword evidence="5 8" id="KW-0457">Lysine biosynthesis</keyword>
<reference evidence="12 14" key="2">
    <citation type="submission" date="2018-06" db="EMBL/GenBank/DDBJ databases">
        <authorList>
            <consortium name="Pathogen Informatics"/>
            <person name="Doyle S."/>
        </authorList>
    </citation>
    <scope>NUCLEOTIDE SEQUENCE [LARGE SCALE GENOMIC DNA]</scope>
    <source>
        <strain evidence="12 14">NCTC13028</strain>
    </source>
</reference>
<comment type="subunit">
    <text evidence="5">Homodimer.</text>
</comment>
<feature type="binding site" evidence="5">
    <location>
        <position position="361"/>
    </location>
    <ligand>
        <name>substrate</name>
    </ligand>
</feature>
<dbReference type="PRINTS" id="PR01181">
    <property type="entry name" value="DAPDCRBXLASE"/>
</dbReference>
<dbReference type="NCBIfam" id="TIGR01048">
    <property type="entry name" value="lysA"/>
    <property type="match status" value="1"/>
</dbReference>
<evidence type="ECO:0000313" key="11">
    <source>
        <dbReference type="EMBL" id="SDK89475.1"/>
    </source>
</evidence>
<dbReference type="InterPro" id="IPR002986">
    <property type="entry name" value="DAP_deCOOHase_LysA"/>
</dbReference>
<feature type="binding site" evidence="5">
    <location>
        <begin position="289"/>
        <end position="292"/>
    </location>
    <ligand>
        <name>pyridoxal 5'-phosphate</name>
        <dbReference type="ChEBI" id="CHEBI:597326"/>
    </ligand>
</feature>
<feature type="modified residue" description="N6-(pyridoxal phosphate)lysine" evidence="5 7">
    <location>
        <position position="65"/>
    </location>
</feature>
<dbReference type="InterPro" id="IPR000183">
    <property type="entry name" value="Orn/DAP/Arg_de-COase"/>
</dbReference>
<evidence type="ECO:0000256" key="2">
    <source>
        <dbReference type="ARBA" id="ARBA00022793"/>
    </source>
</evidence>
<gene>
    <name evidence="5 12" type="primary">lysA</name>
    <name evidence="12" type="ORF">NCTC13028_00899</name>
    <name evidence="11" type="ORF">SAMN05216497_10250</name>
</gene>
<feature type="binding site" evidence="5">
    <location>
        <position position="389"/>
    </location>
    <ligand>
        <name>pyridoxal 5'-phosphate</name>
        <dbReference type="ChEBI" id="CHEBI:597326"/>
    </ligand>
</feature>
<accession>A0A1G9FM96</accession>
<keyword evidence="3 5" id="KW-0663">Pyridoxal phosphate</keyword>
<evidence type="ECO:0000313" key="14">
    <source>
        <dbReference type="Proteomes" id="UP000250223"/>
    </source>
</evidence>
<dbReference type="GO" id="GO:0009089">
    <property type="term" value="P:lysine biosynthetic process via diaminopimelate"/>
    <property type="evidence" value="ECO:0007669"/>
    <property type="project" value="UniProtKB-UniRule"/>
</dbReference>
<dbReference type="InterPro" id="IPR022644">
    <property type="entry name" value="De-COase2_N"/>
</dbReference>
<dbReference type="InterPro" id="IPR009006">
    <property type="entry name" value="Ala_racemase/Decarboxylase_C"/>
</dbReference>
<dbReference type="Gene3D" id="2.40.37.10">
    <property type="entry name" value="Lyase, Ornithine Decarboxylase, Chain A, domain 1"/>
    <property type="match status" value="1"/>
</dbReference>
<comment type="pathway">
    <text evidence="5 8">Amino-acid biosynthesis; L-lysine biosynthesis via DAP pathway; L-lysine from DL-2,6-diaminopimelate: step 1/1.</text>
</comment>
<dbReference type="AlphaFoldDB" id="A0A1G9FM96"/>
<name>A0A1G9FM96_CLOCO</name>
<feature type="binding site" evidence="5">
    <location>
        <position position="292"/>
    </location>
    <ligand>
        <name>substrate</name>
    </ligand>
</feature>
<keyword evidence="5" id="KW-0028">Amino-acid biosynthesis</keyword>
<dbReference type="PRINTS" id="PR01179">
    <property type="entry name" value="ODADCRBXLASE"/>
</dbReference>
<feature type="domain" description="Orn/DAP/Arg decarboxylase 2 C-terminal" evidence="9">
    <location>
        <begin position="36"/>
        <end position="387"/>
    </location>
</feature>
<dbReference type="Proteomes" id="UP000250223">
    <property type="component" value="Unassembled WGS sequence"/>
</dbReference>
<dbReference type="Proteomes" id="UP000198811">
    <property type="component" value="Unassembled WGS sequence"/>
</dbReference>
<dbReference type="EMBL" id="FNGL01000002">
    <property type="protein sequence ID" value="SDK89475.1"/>
    <property type="molecule type" value="Genomic_DNA"/>
</dbReference>
<evidence type="ECO:0000256" key="7">
    <source>
        <dbReference type="PIRSR" id="PIRSR600183-50"/>
    </source>
</evidence>
<protein>
    <recommendedName>
        <fullName evidence="5 6">Diaminopimelate decarboxylase</fullName>
        <shortName evidence="5">DAP decarboxylase</shortName>
        <shortName evidence="5">DAPDC</shortName>
        <ecNumber evidence="5 6">4.1.1.20</ecNumber>
    </recommendedName>
</protein>
<evidence type="ECO:0000256" key="6">
    <source>
        <dbReference type="NCBIfam" id="TIGR01048"/>
    </source>
</evidence>
<evidence type="ECO:0000256" key="3">
    <source>
        <dbReference type="ARBA" id="ARBA00022898"/>
    </source>
</evidence>
<keyword evidence="2 5" id="KW-0210">Decarboxylase</keyword>
<reference evidence="11 13" key="1">
    <citation type="submission" date="2016-10" db="EMBL/GenBank/DDBJ databases">
        <authorList>
            <person name="Varghese N."/>
            <person name="Submissions S."/>
        </authorList>
    </citation>
    <scope>NUCLEOTIDE SEQUENCE [LARGE SCALE GENOMIC DNA]</scope>
    <source>
        <strain evidence="11 13">NLAE-zl-C224</strain>
    </source>
</reference>
<dbReference type="InterPro" id="IPR029066">
    <property type="entry name" value="PLP-binding_barrel"/>
</dbReference>
<dbReference type="OrthoDB" id="9802241at2"/>
<keyword evidence="4 5" id="KW-0456">Lyase</keyword>